<protein>
    <recommendedName>
        <fullName evidence="1">Transposase IS801/IS1294 domain-containing protein</fullName>
    </recommendedName>
</protein>
<evidence type="ECO:0000313" key="3">
    <source>
        <dbReference type="Proteomes" id="UP000203589"/>
    </source>
</evidence>
<dbReference type="EMBL" id="CP022541">
    <property type="protein sequence ID" value="ASP23232.1"/>
    <property type="molecule type" value="Genomic_DNA"/>
</dbReference>
<reference evidence="2 3" key="1">
    <citation type="submission" date="2017-07" db="EMBL/GenBank/DDBJ databases">
        <title>Genome Sequence of Antarctobacter heliothermus Strain SMS3 Isolated from a culture of the Diatom Skeletonema marinoi.</title>
        <authorList>
            <person name="Topel M."/>
            <person name="Pinder M.I.M."/>
            <person name="Johansson O.N."/>
            <person name="Kourtchenko O."/>
            <person name="Godhe A."/>
            <person name="Clarke A.K."/>
        </authorList>
    </citation>
    <scope>NUCLEOTIDE SEQUENCE [LARGE SCALE GENOMIC DNA]</scope>
    <source>
        <strain evidence="2 3">SMS3</strain>
        <plasmid evidence="3">Plasmid psms3-1</plasmid>
    </source>
</reference>
<dbReference type="Pfam" id="PF04986">
    <property type="entry name" value="Y2_Tnp"/>
    <property type="match status" value="1"/>
</dbReference>
<gene>
    <name evidence="2" type="ORF">ANTHELSMS3_04838</name>
</gene>
<proteinExistence type="predicted"/>
<dbReference type="GO" id="GO:0006313">
    <property type="term" value="P:DNA transposition"/>
    <property type="evidence" value="ECO:0007669"/>
    <property type="project" value="InterPro"/>
</dbReference>
<dbReference type="AlphaFoldDB" id="A0A222EAP5"/>
<dbReference type="KEGG" id="aht:ANTHELSMS3_04838"/>
<dbReference type="GO" id="GO:0004803">
    <property type="term" value="F:transposase activity"/>
    <property type="evidence" value="ECO:0007669"/>
    <property type="project" value="InterPro"/>
</dbReference>
<keyword evidence="2" id="KW-0614">Plasmid</keyword>
<geneLocation type="plasmid" evidence="3">
    <name>psms3-1</name>
</geneLocation>
<dbReference type="InterPro" id="IPR007069">
    <property type="entry name" value="Transposase_32"/>
</dbReference>
<dbReference type="Proteomes" id="UP000203589">
    <property type="component" value="Plasmid pSMS3-1"/>
</dbReference>
<organism evidence="2 3">
    <name type="scientific">Antarctobacter heliothermus</name>
    <dbReference type="NCBI Taxonomy" id="74033"/>
    <lineage>
        <taxon>Bacteria</taxon>
        <taxon>Pseudomonadati</taxon>
        <taxon>Pseudomonadota</taxon>
        <taxon>Alphaproteobacteria</taxon>
        <taxon>Rhodobacterales</taxon>
        <taxon>Roseobacteraceae</taxon>
        <taxon>Antarctobacter</taxon>
    </lineage>
</organism>
<keyword evidence="3" id="KW-1185">Reference proteome</keyword>
<accession>A0A222EAP5</accession>
<feature type="domain" description="Transposase IS801/IS1294" evidence="1">
    <location>
        <begin position="1"/>
        <end position="29"/>
    </location>
</feature>
<dbReference type="GO" id="GO:0003677">
    <property type="term" value="F:DNA binding"/>
    <property type="evidence" value="ECO:0007669"/>
    <property type="project" value="InterPro"/>
</dbReference>
<sequence>MTSVLHTWGSALIHHPHIRGVTMAGVEVTRMASVGEQMRKDRLIVPRDADLPAMCQSACNFGSVAHLVQLSCQNAISRRA</sequence>
<name>A0A222EAP5_9RHOB</name>
<evidence type="ECO:0000313" key="2">
    <source>
        <dbReference type="EMBL" id="ASP23232.1"/>
    </source>
</evidence>
<evidence type="ECO:0000259" key="1">
    <source>
        <dbReference type="Pfam" id="PF04986"/>
    </source>
</evidence>